<gene>
    <name evidence="1" type="ORF">PU630_01005</name>
</gene>
<dbReference type="Pfam" id="PF14907">
    <property type="entry name" value="NTP_transf_5"/>
    <property type="match status" value="1"/>
</dbReference>
<keyword evidence="2" id="KW-1185">Reference proteome</keyword>
<dbReference type="Gene3D" id="3.30.460.40">
    <property type="match status" value="1"/>
</dbReference>
<sequence length="375" mass="42381">MTDAQQLVQVLQDSDLQSEPRVENSDVELSDGLLDAARAHRVTPSLARFVHRHHLPCSFAEELRRVRLEQTLLQLAITSEIERAGKVLSAAGISWLVVKGPAVAHTLWASPEMREYYDLDLLVDASRFEDVIEVLATAGYSLLDQNWPLIARQFRGELTFISARGVELDVHWTLVNSAQVRERLSWSMQPLLERREHVTAGNVEFATLDPADTLLHLAYHAAHSGAHRLLWLKDVELAARAAGDVRGDVLQRARDNKLELVLSVMLDRVSSVFDTGDSFGLRNEFRETWWRKLVRRRDKVTGPIRPLAETGTHRALFTSTRTAGWDSSRAYAREAWGHMMNVGHRAAPQIRRNPLHIAVPDAESRNEFLAAVHRS</sequence>
<reference evidence="1 2" key="1">
    <citation type="submission" date="2023-03" db="EMBL/GenBank/DDBJ databases">
        <title>Genome sequence of Microbacterium sp. KACC 23027.</title>
        <authorList>
            <person name="Kim S."/>
            <person name="Heo J."/>
            <person name="Kwon S.-W."/>
        </authorList>
    </citation>
    <scope>NUCLEOTIDE SEQUENCE [LARGE SCALE GENOMIC DNA]</scope>
    <source>
        <strain evidence="1 2">KACC 23027</strain>
    </source>
</reference>
<name>A0ABY8BYA2_9MICO</name>
<accession>A0ABY8BYA2</accession>
<evidence type="ECO:0000313" key="1">
    <source>
        <dbReference type="EMBL" id="WEG09171.1"/>
    </source>
</evidence>
<dbReference type="RefSeq" id="WP_275278495.1">
    <property type="nucleotide sequence ID" value="NZ_CP119108.1"/>
</dbReference>
<dbReference type="InterPro" id="IPR039498">
    <property type="entry name" value="NTP_transf_5"/>
</dbReference>
<evidence type="ECO:0000313" key="2">
    <source>
        <dbReference type="Proteomes" id="UP001214553"/>
    </source>
</evidence>
<dbReference type="EMBL" id="CP119108">
    <property type="protein sequence ID" value="WEG09171.1"/>
    <property type="molecule type" value="Genomic_DNA"/>
</dbReference>
<dbReference type="Proteomes" id="UP001214553">
    <property type="component" value="Chromosome"/>
</dbReference>
<dbReference type="InterPro" id="IPR043519">
    <property type="entry name" value="NT_sf"/>
</dbReference>
<protein>
    <submittedName>
        <fullName evidence="1">Nucleotidyltransferase family protein</fullName>
    </submittedName>
</protein>
<proteinExistence type="predicted"/>
<dbReference type="SUPFAM" id="SSF81301">
    <property type="entry name" value="Nucleotidyltransferase"/>
    <property type="match status" value="1"/>
</dbReference>
<organism evidence="1 2">
    <name type="scientific">Microbacterium horticulturae</name>
    <dbReference type="NCBI Taxonomy" id="3028316"/>
    <lineage>
        <taxon>Bacteria</taxon>
        <taxon>Bacillati</taxon>
        <taxon>Actinomycetota</taxon>
        <taxon>Actinomycetes</taxon>
        <taxon>Micrococcales</taxon>
        <taxon>Microbacteriaceae</taxon>
        <taxon>Microbacterium</taxon>
    </lineage>
</organism>